<organism evidence="2 3">
    <name type="scientific">Nelumbo nucifera</name>
    <name type="common">Sacred lotus</name>
    <dbReference type="NCBI Taxonomy" id="4432"/>
    <lineage>
        <taxon>Eukaryota</taxon>
        <taxon>Viridiplantae</taxon>
        <taxon>Streptophyta</taxon>
        <taxon>Embryophyta</taxon>
        <taxon>Tracheophyta</taxon>
        <taxon>Spermatophyta</taxon>
        <taxon>Magnoliopsida</taxon>
        <taxon>Proteales</taxon>
        <taxon>Nelumbonaceae</taxon>
        <taxon>Nelumbo</taxon>
    </lineage>
</organism>
<evidence type="ECO:0000313" key="3">
    <source>
        <dbReference type="Proteomes" id="UP000607653"/>
    </source>
</evidence>
<dbReference type="Gene3D" id="3.80.10.10">
    <property type="entry name" value="Ribonuclease Inhibitor"/>
    <property type="match status" value="1"/>
</dbReference>
<dbReference type="InterPro" id="IPR056789">
    <property type="entry name" value="LRR_R13L1-DRL21"/>
</dbReference>
<accession>A0A822YK87</accession>
<dbReference type="Proteomes" id="UP000607653">
    <property type="component" value="Unassembled WGS sequence"/>
</dbReference>
<evidence type="ECO:0000259" key="1">
    <source>
        <dbReference type="Pfam" id="PF25019"/>
    </source>
</evidence>
<keyword evidence="3" id="KW-1185">Reference proteome</keyword>
<dbReference type="SUPFAM" id="SSF52058">
    <property type="entry name" value="L domain-like"/>
    <property type="match status" value="1"/>
</dbReference>
<gene>
    <name evidence="2" type="ORF">HUJ06_010570</name>
</gene>
<dbReference type="Pfam" id="PF25019">
    <property type="entry name" value="LRR_R13L1-DRL21"/>
    <property type="match status" value="1"/>
</dbReference>
<sequence length="216" mass="24486">MGVCPKQNSEIAKLENVSSAREAKEANIEDRQNIQRLDLVWSSWCNLDTNTIDDDNDDHDVLKGLQPHPNLKGLQIAHFKGTKFPLWMIIEIDSFLPNLVETYLIGCRRLENVPMFGYLPLLRDLFIEGLEFKCIQFYGVVNNSNSRNAVAGRGGDHGPTTVTLFPLLKHLWPIDMPNLVEWKEASSSCSSNSIFPCLEQFTTENCPKLNQAMPYC</sequence>
<feature type="domain" description="R13L1/DRL21-like LRR repeat region" evidence="1">
    <location>
        <begin position="10"/>
        <end position="129"/>
    </location>
</feature>
<proteinExistence type="predicted"/>
<evidence type="ECO:0000313" key="2">
    <source>
        <dbReference type="EMBL" id="DAD31719.1"/>
    </source>
</evidence>
<dbReference type="InterPro" id="IPR032675">
    <property type="entry name" value="LRR_dom_sf"/>
</dbReference>
<dbReference type="PANTHER" id="PTHR47186:SF3">
    <property type="entry name" value="OS09G0267800 PROTEIN"/>
    <property type="match status" value="1"/>
</dbReference>
<dbReference type="PANTHER" id="PTHR47186">
    <property type="entry name" value="LEUCINE-RICH REPEAT-CONTAINING PROTEIN 57"/>
    <property type="match status" value="1"/>
</dbReference>
<dbReference type="AlphaFoldDB" id="A0A822YK87"/>
<dbReference type="EMBL" id="DUZY01000003">
    <property type="protein sequence ID" value="DAD31719.1"/>
    <property type="molecule type" value="Genomic_DNA"/>
</dbReference>
<comment type="caution">
    <text evidence="2">The sequence shown here is derived from an EMBL/GenBank/DDBJ whole genome shotgun (WGS) entry which is preliminary data.</text>
</comment>
<name>A0A822YK87_NELNU</name>
<reference evidence="2 3" key="1">
    <citation type="journal article" date="2020" name="Mol. Biol. Evol.">
        <title>Distinct Expression and Methylation Patterns for Genes with Different Fates following a Single Whole-Genome Duplication in Flowering Plants.</title>
        <authorList>
            <person name="Shi T."/>
            <person name="Rahmani R.S."/>
            <person name="Gugger P.F."/>
            <person name="Wang M."/>
            <person name="Li H."/>
            <person name="Zhang Y."/>
            <person name="Li Z."/>
            <person name="Wang Q."/>
            <person name="Van de Peer Y."/>
            <person name="Marchal K."/>
            <person name="Chen J."/>
        </authorList>
    </citation>
    <scope>NUCLEOTIDE SEQUENCE [LARGE SCALE GENOMIC DNA]</scope>
    <source>
        <tissue evidence="2">Leaf</tissue>
    </source>
</reference>
<protein>
    <recommendedName>
        <fullName evidence="1">R13L1/DRL21-like LRR repeat region domain-containing protein</fullName>
    </recommendedName>
</protein>